<accession>A0ABT6LZE2</accession>
<gene>
    <name evidence="5" type="ORF">M2283_008141</name>
</gene>
<dbReference type="Proteomes" id="UP001160499">
    <property type="component" value="Unassembled WGS sequence"/>
</dbReference>
<name>A0ABT6LZE2_9ACTN</name>
<dbReference type="InterPro" id="IPR028082">
    <property type="entry name" value="Peripla_BP_I"/>
</dbReference>
<reference evidence="5 6" key="1">
    <citation type="submission" date="2023-04" db="EMBL/GenBank/DDBJ databases">
        <title>Forest soil microbial communities from Buena Vista Peninsula, Colon Province, Panama.</title>
        <authorList>
            <person name="Bouskill N."/>
        </authorList>
    </citation>
    <scope>NUCLEOTIDE SEQUENCE [LARGE SCALE GENOMIC DNA]</scope>
    <source>
        <strain evidence="5 6">GGS1</strain>
    </source>
</reference>
<evidence type="ECO:0000256" key="2">
    <source>
        <dbReference type="ARBA" id="ARBA00023125"/>
    </source>
</evidence>
<dbReference type="Pfam" id="PF00356">
    <property type="entry name" value="LacI"/>
    <property type="match status" value="1"/>
</dbReference>
<organism evidence="5 6">
    <name type="scientific">Streptomyces pseudovenezuelae</name>
    <dbReference type="NCBI Taxonomy" id="67350"/>
    <lineage>
        <taxon>Bacteria</taxon>
        <taxon>Bacillati</taxon>
        <taxon>Actinomycetota</taxon>
        <taxon>Actinomycetes</taxon>
        <taxon>Kitasatosporales</taxon>
        <taxon>Streptomycetaceae</taxon>
        <taxon>Streptomyces</taxon>
        <taxon>Streptomyces aurantiacus group</taxon>
    </lineage>
</organism>
<dbReference type="CDD" id="cd01392">
    <property type="entry name" value="HTH_LacI"/>
    <property type="match status" value="1"/>
</dbReference>
<evidence type="ECO:0000256" key="3">
    <source>
        <dbReference type="ARBA" id="ARBA00023163"/>
    </source>
</evidence>
<dbReference type="PANTHER" id="PTHR30146">
    <property type="entry name" value="LACI-RELATED TRANSCRIPTIONAL REPRESSOR"/>
    <property type="match status" value="1"/>
</dbReference>
<dbReference type="SUPFAM" id="SSF53822">
    <property type="entry name" value="Periplasmic binding protein-like I"/>
    <property type="match status" value="1"/>
</dbReference>
<keyword evidence="3" id="KW-0804">Transcription</keyword>
<dbReference type="EMBL" id="JARXVH010000018">
    <property type="protein sequence ID" value="MDH6220799.1"/>
    <property type="molecule type" value="Genomic_DNA"/>
</dbReference>
<dbReference type="SMART" id="SM00354">
    <property type="entry name" value="HTH_LACI"/>
    <property type="match status" value="1"/>
</dbReference>
<dbReference type="CDD" id="cd06267">
    <property type="entry name" value="PBP1_LacI_sugar_binding-like"/>
    <property type="match status" value="1"/>
</dbReference>
<feature type="domain" description="HTH lacI-type" evidence="4">
    <location>
        <begin position="13"/>
        <end position="67"/>
    </location>
</feature>
<keyword evidence="2" id="KW-0238">DNA-binding</keyword>
<dbReference type="InterPro" id="IPR046335">
    <property type="entry name" value="LacI/GalR-like_sensor"/>
</dbReference>
<dbReference type="PROSITE" id="PS50932">
    <property type="entry name" value="HTH_LACI_2"/>
    <property type="match status" value="1"/>
</dbReference>
<dbReference type="Pfam" id="PF13377">
    <property type="entry name" value="Peripla_BP_3"/>
    <property type="match status" value="1"/>
</dbReference>
<dbReference type="Gene3D" id="3.40.50.2300">
    <property type="match status" value="2"/>
</dbReference>
<dbReference type="InterPro" id="IPR010982">
    <property type="entry name" value="Lambda_DNA-bd_dom_sf"/>
</dbReference>
<dbReference type="RefSeq" id="WP_280881551.1">
    <property type="nucleotide sequence ID" value="NZ_JARXVH010000018.1"/>
</dbReference>
<evidence type="ECO:0000313" key="5">
    <source>
        <dbReference type="EMBL" id="MDH6220799.1"/>
    </source>
</evidence>
<keyword evidence="1" id="KW-0805">Transcription regulation</keyword>
<dbReference type="PRINTS" id="PR00036">
    <property type="entry name" value="HTHLACI"/>
</dbReference>
<evidence type="ECO:0000256" key="1">
    <source>
        <dbReference type="ARBA" id="ARBA00023015"/>
    </source>
</evidence>
<keyword evidence="6" id="KW-1185">Reference proteome</keyword>
<evidence type="ECO:0000259" key="4">
    <source>
        <dbReference type="PROSITE" id="PS50932"/>
    </source>
</evidence>
<comment type="caution">
    <text evidence="5">The sequence shown here is derived from an EMBL/GenBank/DDBJ whole genome shotgun (WGS) entry which is preliminary data.</text>
</comment>
<dbReference type="InterPro" id="IPR000843">
    <property type="entry name" value="HTH_LacI"/>
</dbReference>
<evidence type="ECO:0000313" key="6">
    <source>
        <dbReference type="Proteomes" id="UP001160499"/>
    </source>
</evidence>
<protein>
    <submittedName>
        <fullName evidence="5">LacI family transcriptional regulator</fullName>
    </submittedName>
</protein>
<proteinExistence type="predicted"/>
<dbReference type="SUPFAM" id="SSF47413">
    <property type="entry name" value="lambda repressor-like DNA-binding domains"/>
    <property type="match status" value="1"/>
</dbReference>
<dbReference type="PANTHER" id="PTHR30146:SF109">
    <property type="entry name" value="HTH-TYPE TRANSCRIPTIONAL REGULATOR GALS"/>
    <property type="match status" value="1"/>
</dbReference>
<sequence>MSSRRPQGRSTRPTMRDVAERAGVALVTVSRVVNGIGAVREETADRVHAAISEIGYQRNEIARSLRPGQNSLTIGLLLGDLTNPFYASLAKAAVEVMADAGYAVLLSTADEDPEVERRAVGELIGRRVAGLIIVPDQGDHAFLREVNGHDQVPVVFVDRPATGAEADVVLVDNEGGGRTATQHLVDHGHRRIAILVAPSYYTTGRRLRGYRKALRHSGIDVDEALVVALPRGTTEEASAATHALLTSPNPPTAIFSTTSFLTEGVLRASRQLGAQVAVVGFDDFKLADMLPTPVTVVTSDTEELGRRAAHLLLDRIDGGTAPFQRIVLPSQLIARGTGETAPR</sequence>
<dbReference type="Gene3D" id="1.10.260.40">
    <property type="entry name" value="lambda repressor-like DNA-binding domains"/>
    <property type="match status" value="1"/>
</dbReference>